<dbReference type="PANTHER" id="PTHR22595:SF79">
    <property type="entry name" value="CHITINASE 12"/>
    <property type="match status" value="1"/>
</dbReference>
<dbReference type="InterPro" id="IPR000726">
    <property type="entry name" value="Glyco_hydro_19_cat"/>
</dbReference>
<evidence type="ECO:0000313" key="5">
    <source>
        <dbReference type="EMBL" id="GAA4341047.1"/>
    </source>
</evidence>
<dbReference type="PIRSF" id="PIRSF001060">
    <property type="entry name" value="Endochitinase"/>
    <property type="match status" value="1"/>
</dbReference>
<evidence type="ECO:0000256" key="3">
    <source>
        <dbReference type="SAM" id="SignalP"/>
    </source>
</evidence>
<evidence type="ECO:0000259" key="4">
    <source>
        <dbReference type="Pfam" id="PF00182"/>
    </source>
</evidence>
<feature type="chain" id="PRO_5046060919" description="Glycoside hydrolase family 19 catalytic domain-containing protein" evidence="3">
    <location>
        <begin position="31"/>
        <end position="329"/>
    </location>
</feature>
<dbReference type="InterPro" id="IPR023346">
    <property type="entry name" value="Lysozyme-like_dom_sf"/>
</dbReference>
<dbReference type="Proteomes" id="UP001500582">
    <property type="component" value="Unassembled WGS sequence"/>
</dbReference>
<accession>A0ABP8HM58</accession>
<feature type="signal peptide" evidence="3">
    <location>
        <begin position="1"/>
        <end position="30"/>
    </location>
</feature>
<dbReference type="InterPro" id="IPR016283">
    <property type="entry name" value="Glyco_hydro_19"/>
</dbReference>
<sequence>MKSMITSARLTLASLFILTLLSFKCGGAHADTPAATAPPVSVESILSEKQFNTLFPQRDKFYSYAAFIKAVKELSAFKIKIVKRAYSALQLSRIDNSIGKATIIREDKGFNESWAKSKPDSVYYIDFAKFCTEKDALTNKKELAAFFAHIAHETRHGQNGQYNDGLMLKHENDTSLPYIADNDEYPPAAGKKYYGRGPMQLSYNGNYGYASDCIFGDKKVLLNNPDLVETDPVVAFKTAIYFWMTPQAPKPSAHAAMTGSWQPNDTEKAKGRIPGFGSTINIINGAIECGKGDDMYNMKDRIGFYQHFLTQLGTTDSNCACSCGKMAAY</sequence>
<feature type="domain" description="Glycoside hydrolase family 19 catalytic" evidence="4">
    <location>
        <begin position="127"/>
        <end position="318"/>
    </location>
</feature>
<dbReference type="PANTHER" id="PTHR22595">
    <property type="entry name" value="CHITINASE-RELATED"/>
    <property type="match status" value="1"/>
</dbReference>
<keyword evidence="6" id="KW-1185">Reference proteome</keyword>
<organism evidence="5 6">
    <name type="scientific">Mucilaginibacter gynuensis</name>
    <dbReference type="NCBI Taxonomy" id="1302236"/>
    <lineage>
        <taxon>Bacteria</taxon>
        <taxon>Pseudomonadati</taxon>
        <taxon>Bacteroidota</taxon>
        <taxon>Sphingobacteriia</taxon>
        <taxon>Sphingobacteriales</taxon>
        <taxon>Sphingobacteriaceae</taxon>
        <taxon>Mucilaginibacter</taxon>
    </lineage>
</organism>
<evidence type="ECO:0000256" key="1">
    <source>
        <dbReference type="ARBA" id="ARBA00022821"/>
    </source>
</evidence>
<protein>
    <recommendedName>
        <fullName evidence="4">Glycoside hydrolase family 19 catalytic domain-containing protein</fullName>
    </recommendedName>
</protein>
<reference evidence="6" key="1">
    <citation type="journal article" date="2019" name="Int. J. Syst. Evol. Microbiol.">
        <title>The Global Catalogue of Microorganisms (GCM) 10K type strain sequencing project: providing services to taxonomists for standard genome sequencing and annotation.</title>
        <authorList>
            <consortium name="The Broad Institute Genomics Platform"/>
            <consortium name="The Broad Institute Genome Sequencing Center for Infectious Disease"/>
            <person name="Wu L."/>
            <person name="Ma J."/>
        </authorList>
    </citation>
    <scope>NUCLEOTIDE SEQUENCE [LARGE SCALE GENOMIC DNA]</scope>
    <source>
        <strain evidence="6">JCM 17705</strain>
    </source>
</reference>
<dbReference type="RefSeq" id="WP_345214258.1">
    <property type="nucleotide sequence ID" value="NZ_BAABFT010000028.1"/>
</dbReference>
<keyword evidence="1" id="KW-0611">Plant defense</keyword>
<dbReference type="SUPFAM" id="SSF53955">
    <property type="entry name" value="Lysozyme-like"/>
    <property type="match status" value="1"/>
</dbReference>
<evidence type="ECO:0000313" key="6">
    <source>
        <dbReference type="Proteomes" id="UP001500582"/>
    </source>
</evidence>
<dbReference type="CDD" id="cd00325">
    <property type="entry name" value="chitinase_GH19"/>
    <property type="match status" value="1"/>
</dbReference>
<keyword evidence="3" id="KW-0732">Signal</keyword>
<keyword evidence="2" id="KW-1015">Disulfide bond</keyword>
<gene>
    <name evidence="5" type="ORF">GCM10023149_52990</name>
</gene>
<dbReference type="Gene3D" id="3.30.20.10">
    <property type="entry name" value="Endochitinase, domain 2"/>
    <property type="match status" value="1"/>
</dbReference>
<dbReference type="EMBL" id="BAABFT010000028">
    <property type="protein sequence ID" value="GAA4341047.1"/>
    <property type="molecule type" value="Genomic_DNA"/>
</dbReference>
<evidence type="ECO:0000256" key="2">
    <source>
        <dbReference type="ARBA" id="ARBA00023157"/>
    </source>
</evidence>
<dbReference type="Pfam" id="PF00182">
    <property type="entry name" value="Glyco_hydro_19"/>
    <property type="match status" value="1"/>
</dbReference>
<dbReference type="Gene3D" id="1.10.530.10">
    <property type="match status" value="2"/>
</dbReference>
<comment type="caution">
    <text evidence="5">The sequence shown here is derived from an EMBL/GenBank/DDBJ whole genome shotgun (WGS) entry which is preliminary data.</text>
</comment>
<name>A0ABP8HM58_9SPHI</name>
<proteinExistence type="predicted"/>